<gene>
    <name evidence="2" type="ORF">ACFOUR_05455</name>
</gene>
<organism evidence="2 3">
    <name type="scientific">Halovivax cerinus</name>
    <dbReference type="NCBI Taxonomy" id="1487865"/>
    <lineage>
        <taxon>Archaea</taxon>
        <taxon>Methanobacteriati</taxon>
        <taxon>Methanobacteriota</taxon>
        <taxon>Stenosarchaea group</taxon>
        <taxon>Halobacteria</taxon>
        <taxon>Halobacteriales</taxon>
        <taxon>Natrialbaceae</taxon>
        <taxon>Halovivax</taxon>
    </lineage>
</organism>
<feature type="compositionally biased region" description="Basic and acidic residues" evidence="1">
    <location>
        <begin position="19"/>
        <end position="35"/>
    </location>
</feature>
<comment type="caution">
    <text evidence="2">The sequence shown here is derived from an EMBL/GenBank/DDBJ whole genome shotgun (WGS) entry which is preliminary data.</text>
</comment>
<proteinExistence type="predicted"/>
<feature type="compositionally biased region" description="Acidic residues" evidence="1">
    <location>
        <begin position="40"/>
        <end position="49"/>
    </location>
</feature>
<reference evidence="2 3" key="1">
    <citation type="journal article" date="2019" name="Int. J. Syst. Evol. Microbiol.">
        <title>The Global Catalogue of Microorganisms (GCM) 10K type strain sequencing project: providing services to taxonomists for standard genome sequencing and annotation.</title>
        <authorList>
            <consortium name="The Broad Institute Genomics Platform"/>
            <consortium name="The Broad Institute Genome Sequencing Center for Infectious Disease"/>
            <person name="Wu L."/>
            <person name="Ma J."/>
        </authorList>
    </citation>
    <scope>NUCLEOTIDE SEQUENCE [LARGE SCALE GENOMIC DNA]</scope>
    <source>
        <strain evidence="2 3">IBRC-M 10256</strain>
    </source>
</reference>
<feature type="region of interest" description="Disordered" evidence="1">
    <location>
        <begin position="1"/>
        <end position="49"/>
    </location>
</feature>
<dbReference type="EMBL" id="JBHSAQ010000002">
    <property type="protein sequence ID" value="MFC3957820.1"/>
    <property type="molecule type" value="Genomic_DNA"/>
</dbReference>
<evidence type="ECO:0000313" key="3">
    <source>
        <dbReference type="Proteomes" id="UP001595846"/>
    </source>
</evidence>
<sequence length="49" mass="5343">MTTWADLFERAAPADADVDAIRDTLHRQRTDDRDPAPNGDGDDGDGDDV</sequence>
<evidence type="ECO:0000256" key="1">
    <source>
        <dbReference type="SAM" id="MobiDB-lite"/>
    </source>
</evidence>
<dbReference type="AlphaFoldDB" id="A0ABD5NM81"/>
<dbReference type="Proteomes" id="UP001595846">
    <property type="component" value="Unassembled WGS sequence"/>
</dbReference>
<dbReference type="RefSeq" id="WP_256530512.1">
    <property type="nucleotide sequence ID" value="NZ_CP101824.1"/>
</dbReference>
<protein>
    <submittedName>
        <fullName evidence="2">Uncharacterized protein</fullName>
    </submittedName>
</protein>
<name>A0ABD5NM81_9EURY</name>
<evidence type="ECO:0000313" key="2">
    <source>
        <dbReference type="EMBL" id="MFC3957820.1"/>
    </source>
</evidence>
<dbReference type="GeneID" id="73903195"/>
<accession>A0ABD5NM81</accession>
<keyword evidence="3" id="KW-1185">Reference proteome</keyword>